<dbReference type="RefSeq" id="XP_040624442.1">
    <property type="nucleotide sequence ID" value="XM_040770747.1"/>
</dbReference>
<dbReference type="AlphaFoldDB" id="M5FRE2"/>
<reference evidence="2 3" key="1">
    <citation type="journal article" date="2012" name="Science">
        <title>The Paleozoic origin of enzymatic lignin decomposition reconstructed from 31 fungal genomes.</title>
        <authorList>
            <person name="Floudas D."/>
            <person name="Binder M."/>
            <person name="Riley R."/>
            <person name="Barry K."/>
            <person name="Blanchette R.A."/>
            <person name="Henrissat B."/>
            <person name="Martinez A.T."/>
            <person name="Otillar R."/>
            <person name="Spatafora J.W."/>
            <person name="Yadav J.S."/>
            <person name="Aerts A."/>
            <person name="Benoit I."/>
            <person name="Boyd A."/>
            <person name="Carlson A."/>
            <person name="Copeland A."/>
            <person name="Coutinho P.M."/>
            <person name="de Vries R.P."/>
            <person name="Ferreira P."/>
            <person name="Findley K."/>
            <person name="Foster B."/>
            <person name="Gaskell J."/>
            <person name="Glotzer D."/>
            <person name="Gorecki P."/>
            <person name="Heitman J."/>
            <person name="Hesse C."/>
            <person name="Hori C."/>
            <person name="Igarashi K."/>
            <person name="Jurgens J.A."/>
            <person name="Kallen N."/>
            <person name="Kersten P."/>
            <person name="Kohler A."/>
            <person name="Kuees U."/>
            <person name="Kumar T.K.A."/>
            <person name="Kuo A."/>
            <person name="LaButti K."/>
            <person name="Larrondo L.F."/>
            <person name="Lindquist E."/>
            <person name="Ling A."/>
            <person name="Lombard V."/>
            <person name="Lucas S."/>
            <person name="Lundell T."/>
            <person name="Martin R."/>
            <person name="McLaughlin D.J."/>
            <person name="Morgenstern I."/>
            <person name="Morin E."/>
            <person name="Murat C."/>
            <person name="Nagy L.G."/>
            <person name="Nolan M."/>
            <person name="Ohm R.A."/>
            <person name="Patyshakuliyeva A."/>
            <person name="Rokas A."/>
            <person name="Ruiz-Duenas F.J."/>
            <person name="Sabat G."/>
            <person name="Salamov A."/>
            <person name="Samejima M."/>
            <person name="Schmutz J."/>
            <person name="Slot J.C."/>
            <person name="St John F."/>
            <person name="Stenlid J."/>
            <person name="Sun H."/>
            <person name="Sun S."/>
            <person name="Syed K."/>
            <person name="Tsang A."/>
            <person name="Wiebenga A."/>
            <person name="Young D."/>
            <person name="Pisabarro A."/>
            <person name="Eastwood D.C."/>
            <person name="Martin F."/>
            <person name="Cullen D."/>
            <person name="Grigoriev I.V."/>
            <person name="Hibbett D.S."/>
        </authorList>
    </citation>
    <scope>NUCLEOTIDE SEQUENCE [LARGE SCALE GENOMIC DNA]</scope>
    <source>
        <strain evidence="2 3">DJM-731 SS1</strain>
    </source>
</reference>
<feature type="compositionally biased region" description="Basic and acidic residues" evidence="1">
    <location>
        <begin position="242"/>
        <end position="253"/>
    </location>
</feature>
<feature type="compositionally biased region" description="Polar residues" evidence="1">
    <location>
        <begin position="225"/>
        <end position="240"/>
    </location>
</feature>
<name>M5FRE2_DACPD</name>
<evidence type="ECO:0000313" key="3">
    <source>
        <dbReference type="Proteomes" id="UP000030653"/>
    </source>
</evidence>
<keyword evidence="3" id="KW-1185">Reference proteome</keyword>
<dbReference type="OrthoDB" id="10604023at2759"/>
<evidence type="ECO:0000256" key="1">
    <source>
        <dbReference type="SAM" id="MobiDB-lite"/>
    </source>
</evidence>
<dbReference type="Proteomes" id="UP000030653">
    <property type="component" value="Unassembled WGS sequence"/>
</dbReference>
<protein>
    <submittedName>
        <fullName evidence="2">Uncharacterized protein</fullName>
    </submittedName>
</protein>
<evidence type="ECO:0000313" key="2">
    <source>
        <dbReference type="EMBL" id="EJT97544.1"/>
    </source>
</evidence>
<proteinExistence type="predicted"/>
<dbReference type="GeneID" id="63685809"/>
<dbReference type="EMBL" id="JH795876">
    <property type="protein sequence ID" value="EJT97544.1"/>
    <property type="molecule type" value="Genomic_DNA"/>
</dbReference>
<dbReference type="HOGENOM" id="CLU_566223_0_0_1"/>
<gene>
    <name evidence="2" type="ORF">DACRYDRAFT_119226</name>
</gene>
<accession>M5FRE2</accession>
<feature type="compositionally biased region" description="Polar residues" evidence="1">
    <location>
        <begin position="203"/>
        <end position="212"/>
    </location>
</feature>
<organism evidence="2 3">
    <name type="scientific">Dacryopinax primogenitus (strain DJM 731)</name>
    <name type="common">Brown rot fungus</name>
    <dbReference type="NCBI Taxonomy" id="1858805"/>
    <lineage>
        <taxon>Eukaryota</taxon>
        <taxon>Fungi</taxon>
        <taxon>Dikarya</taxon>
        <taxon>Basidiomycota</taxon>
        <taxon>Agaricomycotina</taxon>
        <taxon>Dacrymycetes</taxon>
        <taxon>Dacrymycetales</taxon>
        <taxon>Dacrymycetaceae</taxon>
        <taxon>Dacryopinax</taxon>
    </lineage>
</organism>
<feature type="region of interest" description="Disordered" evidence="1">
    <location>
        <begin position="438"/>
        <end position="465"/>
    </location>
</feature>
<feature type="region of interest" description="Disordered" evidence="1">
    <location>
        <begin position="173"/>
        <end position="304"/>
    </location>
</feature>
<sequence>MFSHTEPKIVVLQFNFFQPRVLAEDMEDLLLDAAWGVVDFPSRSIDDIIHFSVNGALNNPGRPPRPVYGKEEVELAYGEKKKETIRVSAPQLANHLRRLLLSLDPNADIVFLTHDVYNLSRAFCHLGLQDLYPQAATTKNNWRLYYGILNSSNDWEGIGALVGYPERVPIQQKGNTAMKPDPGRSSTASDASRASSRYDSREPSTTPSSRYGSASPMPDSRMSRDTTLVPGTQSRGSSIYSDRYDERSNREYSRGVSTKQEPYENERDRSRSQLFRPRSRSPSSRPSSSVSSRYTSATSVPPVQGEEEKFAPLGQELFVPLKHELPLKNPIKNEDEKKPFVGQTPTGGFAGAPRRTFVLDTQVLYGTSARTWSDLHPLHTVAVAMGLREEDQGICAAYELVDIWDIASRLLSGPPVLFIKGFIDEDVKVKKAEEEYYKLEEQGPPPEDTQSTSHQGGMFGVPYSKPKRDFYDVVFEDDDDDY</sequence>
<feature type="compositionally biased region" description="Low complexity" evidence="1">
    <location>
        <begin position="272"/>
        <end position="293"/>
    </location>
</feature>
<feature type="compositionally biased region" description="Basic and acidic residues" evidence="1">
    <location>
        <begin position="261"/>
        <end position="271"/>
    </location>
</feature>
<feature type="compositionally biased region" description="Low complexity" evidence="1">
    <location>
        <begin position="184"/>
        <end position="195"/>
    </location>
</feature>